<dbReference type="EC" id="4.1.1.35" evidence="5"/>
<dbReference type="EMBL" id="JAVRHK010000002">
    <property type="protein sequence ID" value="MDT0675826.1"/>
    <property type="molecule type" value="Genomic_DNA"/>
</dbReference>
<comment type="pathway">
    <text evidence="3">Nucleotide-sugar biosynthesis; UDP-alpha-D-xylose biosynthesis; UDP-alpha-D-xylose from UDP-alpha-D-glucuronate: step 1/1.</text>
</comment>
<evidence type="ECO:0000256" key="11">
    <source>
        <dbReference type="ARBA" id="ARBA00023034"/>
    </source>
</evidence>
<evidence type="ECO:0000313" key="16">
    <source>
        <dbReference type="Proteomes" id="UP001262582"/>
    </source>
</evidence>
<comment type="caution">
    <text evidence="15">The sequence shown here is derived from an EMBL/GenBank/DDBJ whole genome shotgun (WGS) entry which is preliminary data.</text>
</comment>
<keyword evidence="6" id="KW-0812">Transmembrane</keyword>
<reference evidence="15 16" key="1">
    <citation type="submission" date="2023-09" db="EMBL/GenBank/DDBJ databases">
        <authorList>
            <person name="Rey-Velasco X."/>
        </authorList>
    </citation>
    <scope>NUCLEOTIDE SEQUENCE [LARGE SCALE GENOMIC DNA]</scope>
    <source>
        <strain evidence="15 16">F117</strain>
    </source>
</reference>
<dbReference type="InterPro" id="IPR016040">
    <property type="entry name" value="NAD(P)-bd_dom"/>
</dbReference>
<keyword evidence="10" id="KW-0520">NAD</keyword>
<evidence type="ECO:0000256" key="6">
    <source>
        <dbReference type="ARBA" id="ARBA00022692"/>
    </source>
</evidence>
<dbReference type="SUPFAM" id="SSF51735">
    <property type="entry name" value="NAD(P)-binding Rossmann-fold domains"/>
    <property type="match status" value="1"/>
</dbReference>
<evidence type="ECO:0000256" key="13">
    <source>
        <dbReference type="ARBA" id="ARBA00023239"/>
    </source>
</evidence>
<evidence type="ECO:0000256" key="4">
    <source>
        <dbReference type="ARBA" id="ARBA00007505"/>
    </source>
</evidence>
<comment type="subcellular location">
    <subcellularLocation>
        <location evidence="2">Golgi apparatus</location>
        <location evidence="2">Golgi stack membrane</location>
        <topology evidence="2">Single-pass type II membrane protein</topology>
    </subcellularLocation>
</comment>
<evidence type="ECO:0000256" key="5">
    <source>
        <dbReference type="ARBA" id="ARBA00012290"/>
    </source>
</evidence>
<keyword evidence="16" id="KW-1185">Reference proteome</keyword>
<evidence type="ECO:0000256" key="9">
    <source>
        <dbReference type="ARBA" id="ARBA00022989"/>
    </source>
</evidence>
<dbReference type="RefSeq" id="WP_311502220.1">
    <property type="nucleotide sequence ID" value="NZ_JAVRHK010000002.1"/>
</dbReference>
<dbReference type="CDD" id="cd05230">
    <property type="entry name" value="UGD_SDR_e"/>
    <property type="match status" value="1"/>
</dbReference>
<evidence type="ECO:0000256" key="8">
    <source>
        <dbReference type="ARBA" id="ARBA00022968"/>
    </source>
</evidence>
<comment type="similarity">
    <text evidence="4">Belongs to the NAD(P)-dependent epimerase/dehydratase family. UDP-glucuronic acid decarboxylase subfamily.</text>
</comment>
<protein>
    <recommendedName>
        <fullName evidence="5">UDP-glucuronate decarboxylase</fullName>
        <ecNumber evidence="5">4.1.1.35</ecNumber>
    </recommendedName>
</protein>
<evidence type="ECO:0000256" key="12">
    <source>
        <dbReference type="ARBA" id="ARBA00023136"/>
    </source>
</evidence>
<evidence type="ECO:0000256" key="7">
    <source>
        <dbReference type="ARBA" id="ARBA00022793"/>
    </source>
</evidence>
<organism evidence="15 16">
    <name type="scientific">Autumnicola musiva</name>
    <dbReference type="NCBI Taxonomy" id="3075589"/>
    <lineage>
        <taxon>Bacteria</taxon>
        <taxon>Pseudomonadati</taxon>
        <taxon>Bacteroidota</taxon>
        <taxon>Flavobacteriia</taxon>
        <taxon>Flavobacteriales</taxon>
        <taxon>Flavobacteriaceae</taxon>
        <taxon>Autumnicola</taxon>
    </lineage>
</organism>
<dbReference type="InterPro" id="IPR044516">
    <property type="entry name" value="UXS-like"/>
</dbReference>
<evidence type="ECO:0000256" key="3">
    <source>
        <dbReference type="ARBA" id="ARBA00005100"/>
    </source>
</evidence>
<gene>
    <name evidence="15" type="ORF">RM539_04410</name>
</gene>
<dbReference type="Gene3D" id="3.40.50.720">
    <property type="entry name" value="NAD(P)-binding Rossmann-like Domain"/>
    <property type="match status" value="1"/>
</dbReference>
<evidence type="ECO:0000256" key="10">
    <source>
        <dbReference type="ARBA" id="ARBA00023027"/>
    </source>
</evidence>
<keyword evidence="11" id="KW-0333">Golgi apparatus</keyword>
<accession>A0ABU3D2R1</accession>
<evidence type="ECO:0000256" key="2">
    <source>
        <dbReference type="ARBA" id="ARBA00004447"/>
    </source>
</evidence>
<keyword evidence="7" id="KW-0210">Decarboxylase</keyword>
<proteinExistence type="inferred from homology"/>
<evidence type="ECO:0000256" key="1">
    <source>
        <dbReference type="ARBA" id="ARBA00001911"/>
    </source>
</evidence>
<sequence length="325" mass="36825">MKRILVTGGAGFIGSHLCKRLLDEGNEVICLDNYFTGSKENIIPLMDNPYFELIRHDVTIPFMIEVDEIYNLACPASPVHYQYNSIKTIKTSVMGAINMLGLAKRVKAKVLQASTSEVYGDPEIHPQPESYWGNVNPIGPRSCYDEGKRCAETLFMDYHHQNNVDVKIVRIFNTYGPNMNPDDGRVVSNFIMQALKGEDITIFGDGHQTRSFQYVDDLVEGMMRLMSTENFTGPVNIGNQNEFTMLELAEVILELTGSSSKLVFRDLPRDDPKQRQPDTSLAKKHLDGWEPKIELREGLAHTIAYFEKHLQGKNGYRRTEPVFGK</sequence>
<evidence type="ECO:0000259" key="14">
    <source>
        <dbReference type="Pfam" id="PF16363"/>
    </source>
</evidence>
<name>A0ABU3D2R1_9FLAO</name>
<dbReference type="PANTHER" id="PTHR43078:SF6">
    <property type="entry name" value="UDP-GLUCURONIC ACID DECARBOXYLASE 1"/>
    <property type="match status" value="1"/>
</dbReference>
<keyword evidence="12" id="KW-0472">Membrane</keyword>
<keyword evidence="9" id="KW-1133">Transmembrane helix</keyword>
<feature type="domain" description="NAD(P)-binding" evidence="14">
    <location>
        <begin position="5"/>
        <end position="301"/>
    </location>
</feature>
<dbReference type="InterPro" id="IPR036291">
    <property type="entry name" value="NAD(P)-bd_dom_sf"/>
</dbReference>
<keyword evidence="8" id="KW-0735">Signal-anchor</keyword>
<evidence type="ECO:0000313" key="15">
    <source>
        <dbReference type="EMBL" id="MDT0675826.1"/>
    </source>
</evidence>
<dbReference type="PANTHER" id="PTHR43078">
    <property type="entry name" value="UDP-GLUCURONIC ACID DECARBOXYLASE-RELATED"/>
    <property type="match status" value="1"/>
</dbReference>
<dbReference type="Pfam" id="PF16363">
    <property type="entry name" value="GDP_Man_Dehyd"/>
    <property type="match status" value="1"/>
</dbReference>
<dbReference type="Proteomes" id="UP001262582">
    <property type="component" value="Unassembled WGS sequence"/>
</dbReference>
<comment type="cofactor">
    <cofactor evidence="1">
        <name>NAD(+)</name>
        <dbReference type="ChEBI" id="CHEBI:57540"/>
    </cofactor>
</comment>
<keyword evidence="13" id="KW-0456">Lyase</keyword>